<feature type="domain" description="FAS1-like dehydratase" evidence="1">
    <location>
        <begin position="8"/>
        <end position="77"/>
    </location>
</feature>
<evidence type="ECO:0000259" key="1">
    <source>
        <dbReference type="Pfam" id="PF13452"/>
    </source>
</evidence>
<organism evidence="2">
    <name type="scientific">marine metagenome</name>
    <dbReference type="NCBI Taxonomy" id="408172"/>
    <lineage>
        <taxon>unclassified sequences</taxon>
        <taxon>metagenomes</taxon>
        <taxon>ecological metagenomes</taxon>
    </lineage>
</organism>
<dbReference type="AlphaFoldDB" id="A0A381U1V3"/>
<dbReference type="Gene3D" id="3.10.129.10">
    <property type="entry name" value="Hotdog Thioesterase"/>
    <property type="match status" value="1"/>
</dbReference>
<accession>A0A381U1V3</accession>
<name>A0A381U1V3_9ZZZZ</name>
<sequence>MGNICIYTYADAAKVAGPPELLANPTFTFMLGIDAFDLEEFMTFLGETLEKFLDGEENFTYYAPIYAGDKITVYKKLLIS</sequence>
<reference evidence="2" key="1">
    <citation type="submission" date="2018-05" db="EMBL/GenBank/DDBJ databases">
        <authorList>
            <person name="Lanie J.A."/>
            <person name="Ng W.-L."/>
            <person name="Kazmierczak K.M."/>
            <person name="Andrzejewski T.M."/>
            <person name="Davidsen T.M."/>
            <person name="Wayne K.J."/>
            <person name="Tettelin H."/>
            <person name="Glass J.I."/>
            <person name="Rusch D."/>
            <person name="Podicherti R."/>
            <person name="Tsui H.-C.T."/>
            <person name="Winkler M.E."/>
        </authorList>
    </citation>
    <scope>NUCLEOTIDE SEQUENCE</scope>
</reference>
<gene>
    <name evidence="2" type="ORF">METZ01_LOCUS74585</name>
</gene>
<dbReference type="InterPro" id="IPR029069">
    <property type="entry name" value="HotDog_dom_sf"/>
</dbReference>
<dbReference type="InterPro" id="IPR039569">
    <property type="entry name" value="FAS1-like_DH_region"/>
</dbReference>
<dbReference type="Pfam" id="PF13452">
    <property type="entry name" value="FAS1_DH_region"/>
    <property type="match status" value="1"/>
</dbReference>
<protein>
    <recommendedName>
        <fullName evidence="1">FAS1-like dehydratase domain-containing protein</fullName>
    </recommendedName>
</protein>
<evidence type="ECO:0000313" key="2">
    <source>
        <dbReference type="EMBL" id="SVA21731.1"/>
    </source>
</evidence>
<dbReference type="EMBL" id="UINC01005501">
    <property type="protein sequence ID" value="SVA21731.1"/>
    <property type="molecule type" value="Genomic_DNA"/>
</dbReference>
<proteinExistence type="predicted"/>
<dbReference type="SUPFAM" id="SSF54637">
    <property type="entry name" value="Thioesterase/thiol ester dehydrase-isomerase"/>
    <property type="match status" value="1"/>
</dbReference>